<dbReference type="PANTHER" id="PTHR42715:SF12">
    <property type="entry name" value="BETA-GLUCOSIDASE G-RELATED"/>
    <property type="match status" value="1"/>
</dbReference>
<dbReference type="Pfam" id="PF14310">
    <property type="entry name" value="Fn3-like"/>
    <property type="match status" value="1"/>
</dbReference>
<evidence type="ECO:0000256" key="3">
    <source>
        <dbReference type="ARBA" id="ARBA00005336"/>
    </source>
</evidence>
<dbReference type="GO" id="GO:0009251">
    <property type="term" value="P:glucan catabolic process"/>
    <property type="evidence" value="ECO:0007669"/>
    <property type="project" value="TreeGrafter"/>
</dbReference>
<dbReference type="STRING" id="1890364.A0A2P6MQS8"/>
<dbReference type="OrthoDB" id="25959at2759"/>
<dbReference type="InterPro" id="IPR013783">
    <property type="entry name" value="Ig-like_fold"/>
</dbReference>
<comment type="similarity">
    <text evidence="3">Belongs to the glycosyl hydrolase 3 family.</text>
</comment>
<evidence type="ECO:0000259" key="15">
    <source>
        <dbReference type="SMART" id="SM01217"/>
    </source>
</evidence>
<comment type="caution">
    <text evidence="16">The sequence shown here is derived from an EMBL/GenBank/DDBJ whole genome shotgun (WGS) entry which is preliminary data.</text>
</comment>
<evidence type="ECO:0000256" key="11">
    <source>
        <dbReference type="ARBA" id="ARBA00041276"/>
    </source>
</evidence>
<dbReference type="Gene3D" id="2.60.40.10">
    <property type="entry name" value="Immunoglobulins"/>
    <property type="match status" value="1"/>
</dbReference>
<dbReference type="InterPro" id="IPR050288">
    <property type="entry name" value="Cellulose_deg_GH3"/>
</dbReference>
<evidence type="ECO:0000256" key="5">
    <source>
        <dbReference type="ARBA" id="ARBA00022525"/>
    </source>
</evidence>
<dbReference type="Proteomes" id="UP000241769">
    <property type="component" value="Unassembled WGS sequence"/>
</dbReference>
<keyword evidence="17" id="KW-1185">Reference proteome</keyword>
<protein>
    <recommendedName>
        <fullName evidence="10">Probable beta-glucosidase G</fullName>
        <ecNumber evidence="4">3.2.1.21</ecNumber>
    </recommendedName>
    <alternativeName>
        <fullName evidence="11">Beta-D-glucoside glucohydrolase G</fullName>
    </alternativeName>
    <alternativeName>
        <fullName evidence="12">Cellobiase G</fullName>
    </alternativeName>
    <alternativeName>
        <fullName evidence="13">Gentiobiase G</fullName>
    </alternativeName>
</protein>
<evidence type="ECO:0000256" key="4">
    <source>
        <dbReference type="ARBA" id="ARBA00012744"/>
    </source>
</evidence>
<dbReference type="Gene3D" id="3.40.50.1700">
    <property type="entry name" value="Glycoside hydrolase family 3 C-terminal domain"/>
    <property type="match status" value="1"/>
</dbReference>
<dbReference type="InterPro" id="IPR017853">
    <property type="entry name" value="GH"/>
</dbReference>
<dbReference type="Pfam" id="PF00933">
    <property type="entry name" value="Glyco_hydro_3"/>
    <property type="match status" value="1"/>
</dbReference>
<evidence type="ECO:0000256" key="1">
    <source>
        <dbReference type="ARBA" id="ARBA00000448"/>
    </source>
</evidence>
<organism evidence="16 17">
    <name type="scientific">Planoprotostelium fungivorum</name>
    <dbReference type="NCBI Taxonomy" id="1890364"/>
    <lineage>
        <taxon>Eukaryota</taxon>
        <taxon>Amoebozoa</taxon>
        <taxon>Evosea</taxon>
        <taxon>Variosea</taxon>
        <taxon>Cavosteliida</taxon>
        <taxon>Cavosteliaceae</taxon>
        <taxon>Planoprotostelium</taxon>
    </lineage>
</organism>
<dbReference type="GO" id="GO:0008422">
    <property type="term" value="F:beta-glucosidase activity"/>
    <property type="evidence" value="ECO:0007669"/>
    <property type="project" value="UniProtKB-EC"/>
</dbReference>
<evidence type="ECO:0000313" key="16">
    <source>
        <dbReference type="EMBL" id="PRP74061.1"/>
    </source>
</evidence>
<dbReference type="Pfam" id="PF01915">
    <property type="entry name" value="Glyco_hydro_3_C"/>
    <property type="match status" value="1"/>
</dbReference>
<dbReference type="PRINTS" id="PR00133">
    <property type="entry name" value="GLHYDRLASE3"/>
</dbReference>
<gene>
    <name evidence="16" type="ORF">PROFUN_08685</name>
</gene>
<evidence type="ECO:0000256" key="2">
    <source>
        <dbReference type="ARBA" id="ARBA00004613"/>
    </source>
</evidence>
<dbReference type="InterPro" id="IPR001764">
    <property type="entry name" value="Glyco_hydro_3_N"/>
</dbReference>
<dbReference type="InParanoid" id="A0A2P6MQS8"/>
<evidence type="ECO:0000256" key="7">
    <source>
        <dbReference type="ARBA" id="ARBA00022801"/>
    </source>
</evidence>
<sequence>MFIVLVYLLSIVTAESPISRAERTVVKMTLDEKIGFVHSRSQAATNFDYSAKIPGVPRLGVPELRTLNGPSGSANKHHNVTCFPCTLAMVSTWDVDLMRQVGVAIGWEQEQTSTKGRWSISPEFQGNVDVFRLYLTFLRGGRNWEGFGEDPHLASAMASPYVEGVQSNGIIAVVKHVALNNFETDRGSVDVIVSRRTFWEVYMPAFSAAIKSNVGSFMCSYNKLNGDWACQNEKLLKEDLKGKLKYEGWIMSDWGATHSTIQAANAGLDTEMPSGVYFDSKLKECVINGSVPMSRLDDMVKRVLTSMYAAGLMDRPQLPGNTSVSARNSSHDLLARKVAQSSIVLAKNSHKTLPLNANSGLRLVVMGDSAVEPKIHATPLSSGNVLSDYVITPMEDEAIRFFSTKDWKEGLEAAKTADAVIICVSSSADESLDRPSLSLNATDDQMIDQVSKVQKKTIVVTFVPGPVVMPWIDQVAAVIIPFWGGQEIGNALASILFGQVSPSGKLPMTFPRTEDKTPVSTPERYPGINKTVRYTEELLVGYRWYEQYNEKPLFPFGHGLSYPHDLTLHLHFDFLTTSYTTFSYSRLAISSNVTGFKISFRLLNSGSVAGAEVAQLYVRYPDSAGEPLKVLKGFQKIHLRPKEVKTIDMELKYEDLRTWDEKKDDWISVHGKWTAHVAVKSFLKLTEFLKPPMCLSSCKKAGQQHEQMDDHDRTQDLIQLLHMSDFNCRLRVEDLCRMMLVCRPLREFIAHDSVFDRTVWKRKSLARGFTFWPKQIETTEDGHHYKEPHDSDAEWELRMKEVEDTPEEHQPSVQTEEADESDDSMDTGGSLEEVVVDGWQRKVYREESSVDSYEFMEESSDEEMSQDETDRIIQLHERYLENGKPKDSQIYDEWLINGRADDILLDCYESHAEKIARRYPDTPAIKNFQFVEALDKTTYNEWAFEEDVSWRKLILHKYRSMSRTHTEAAYDRLEELLRSKGFPIHDGDGVVSEMDCRDAPLPLVIHFQRCARSPILRDAIPIELSIEGHYDDEDVLCFDGLVDNFDWRHRTRPILHEDMMFLLFSSQDRASHTVELMMDYHGGVWIHHYQEHYGYRARSWDEFVHQVVDDYERVFEANALEDSSYEE</sequence>
<dbReference type="SUPFAM" id="SSF51445">
    <property type="entry name" value="(Trans)glycosidases"/>
    <property type="match status" value="1"/>
</dbReference>
<feature type="region of interest" description="Disordered" evidence="14">
    <location>
        <begin position="803"/>
        <end position="829"/>
    </location>
</feature>
<dbReference type="InterPro" id="IPR036962">
    <property type="entry name" value="Glyco_hydro_3_N_sf"/>
</dbReference>
<reference evidence="16 17" key="1">
    <citation type="journal article" date="2018" name="Genome Biol. Evol.">
        <title>Multiple Roots of Fruiting Body Formation in Amoebozoa.</title>
        <authorList>
            <person name="Hillmann F."/>
            <person name="Forbes G."/>
            <person name="Novohradska S."/>
            <person name="Ferling I."/>
            <person name="Riege K."/>
            <person name="Groth M."/>
            <person name="Westermann M."/>
            <person name="Marz M."/>
            <person name="Spaller T."/>
            <person name="Winckler T."/>
            <person name="Schaap P."/>
            <person name="Glockner G."/>
        </authorList>
    </citation>
    <scope>NUCLEOTIDE SEQUENCE [LARGE SCALE GENOMIC DNA]</scope>
    <source>
        <strain evidence="16 17">Jena</strain>
    </source>
</reference>
<comment type="function">
    <text evidence="9">Beta-glucosidases are one of a number of cellulolytic enzymes involved in the degradation of cellulosic biomass. Catalyzes the last step releasing glucose from the inhibitory cellobiose.</text>
</comment>
<comment type="subcellular location">
    <subcellularLocation>
        <location evidence="2">Secreted</location>
    </subcellularLocation>
</comment>
<evidence type="ECO:0000313" key="17">
    <source>
        <dbReference type="Proteomes" id="UP000241769"/>
    </source>
</evidence>
<dbReference type="GO" id="GO:0005576">
    <property type="term" value="C:extracellular region"/>
    <property type="evidence" value="ECO:0007669"/>
    <property type="project" value="UniProtKB-SubCell"/>
</dbReference>
<keyword evidence="6" id="KW-0732">Signal</keyword>
<evidence type="ECO:0000256" key="8">
    <source>
        <dbReference type="ARBA" id="ARBA00023295"/>
    </source>
</evidence>
<dbReference type="InterPro" id="IPR026891">
    <property type="entry name" value="Fn3-like"/>
</dbReference>
<dbReference type="InterPro" id="IPR036881">
    <property type="entry name" value="Glyco_hydro_3_C_sf"/>
</dbReference>
<evidence type="ECO:0000256" key="13">
    <source>
        <dbReference type="ARBA" id="ARBA00041808"/>
    </source>
</evidence>
<evidence type="ECO:0000256" key="9">
    <source>
        <dbReference type="ARBA" id="ARBA00024983"/>
    </source>
</evidence>
<keyword evidence="5" id="KW-0964">Secreted</keyword>
<dbReference type="Gene3D" id="3.20.20.300">
    <property type="entry name" value="Glycoside hydrolase, family 3, N-terminal domain"/>
    <property type="match status" value="1"/>
</dbReference>
<name>A0A2P6MQS8_9EUKA</name>
<dbReference type="PANTHER" id="PTHR42715">
    <property type="entry name" value="BETA-GLUCOSIDASE"/>
    <property type="match status" value="1"/>
</dbReference>
<dbReference type="SUPFAM" id="SSF52279">
    <property type="entry name" value="Beta-D-glucan exohydrolase, C-terminal domain"/>
    <property type="match status" value="1"/>
</dbReference>
<dbReference type="InterPro" id="IPR002772">
    <property type="entry name" value="Glyco_hydro_3_C"/>
</dbReference>
<dbReference type="EMBL" id="MDYQ01000502">
    <property type="protein sequence ID" value="PRP74061.1"/>
    <property type="molecule type" value="Genomic_DNA"/>
</dbReference>
<evidence type="ECO:0000256" key="6">
    <source>
        <dbReference type="ARBA" id="ARBA00022729"/>
    </source>
</evidence>
<evidence type="ECO:0000256" key="10">
    <source>
        <dbReference type="ARBA" id="ARBA00039579"/>
    </source>
</evidence>
<keyword evidence="8" id="KW-0326">Glycosidase</keyword>
<keyword evidence="7" id="KW-0378">Hydrolase</keyword>
<feature type="compositionally biased region" description="Acidic residues" evidence="14">
    <location>
        <begin position="816"/>
        <end position="825"/>
    </location>
</feature>
<evidence type="ECO:0000256" key="14">
    <source>
        <dbReference type="SAM" id="MobiDB-lite"/>
    </source>
</evidence>
<dbReference type="SMART" id="SM01217">
    <property type="entry name" value="Fn3_like"/>
    <property type="match status" value="1"/>
</dbReference>
<evidence type="ECO:0000256" key="12">
    <source>
        <dbReference type="ARBA" id="ARBA00041601"/>
    </source>
</evidence>
<accession>A0A2P6MQS8</accession>
<dbReference type="EC" id="3.2.1.21" evidence="4"/>
<dbReference type="AlphaFoldDB" id="A0A2P6MQS8"/>
<comment type="catalytic activity">
    <reaction evidence="1">
        <text>Hydrolysis of terminal, non-reducing beta-D-glucosyl residues with release of beta-D-glucose.</text>
        <dbReference type="EC" id="3.2.1.21"/>
    </reaction>
</comment>
<feature type="domain" description="Fibronectin type III-like" evidence="15">
    <location>
        <begin position="612"/>
        <end position="681"/>
    </location>
</feature>
<proteinExistence type="inferred from homology"/>